<evidence type="ECO:0000256" key="7">
    <source>
        <dbReference type="ARBA" id="ARBA00023237"/>
    </source>
</evidence>
<dbReference type="InterPro" id="IPR000184">
    <property type="entry name" value="Bac_surfAg_D15"/>
</dbReference>
<dbReference type="NCBIfam" id="TIGR03303">
    <property type="entry name" value="OM_YaeT"/>
    <property type="match status" value="1"/>
</dbReference>
<proteinExistence type="predicted"/>
<organism evidence="10 11">
    <name type="scientific">Mangrovibacterium diazotrophicum</name>
    <dbReference type="NCBI Taxonomy" id="1261403"/>
    <lineage>
        <taxon>Bacteria</taxon>
        <taxon>Pseudomonadati</taxon>
        <taxon>Bacteroidota</taxon>
        <taxon>Bacteroidia</taxon>
        <taxon>Marinilabiliales</taxon>
        <taxon>Prolixibacteraceae</taxon>
        <taxon>Mangrovibacterium</taxon>
    </lineage>
</organism>
<evidence type="ECO:0000259" key="9">
    <source>
        <dbReference type="PROSITE" id="PS51779"/>
    </source>
</evidence>
<evidence type="ECO:0000256" key="5">
    <source>
        <dbReference type="ARBA" id="ARBA00022737"/>
    </source>
</evidence>
<keyword evidence="2" id="KW-1134">Transmembrane beta strand</keyword>
<dbReference type="InterPro" id="IPR034746">
    <property type="entry name" value="POTRA"/>
</dbReference>
<keyword evidence="7" id="KW-0998">Cell outer membrane</keyword>
<feature type="domain" description="POTRA" evidence="9">
    <location>
        <begin position="18"/>
        <end position="109"/>
    </location>
</feature>
<reference evidence="10 11" key="1">
    <citation type="submission" date="2018-09" db="EMBL/GenBank/DDBJ databases">
        <title>Genomic Encyclopedia of Archaeal and Bacterial Type Strains, Phase II (KMG-II): from individual species to whole genera.</title>
        <authorList>
            <person name="Goeker M."/>
        </authorList>
    </citation>
    <scope>NUCLEOTIDE SEQUENCE [LARGE SCALE GENOMIC DNA]</scope>
    <source>
        <strain evidence="10 11">DSM 27148</strain>
    </source>
</reference>
<dbReference type="Gene3D" id="3.10.20.310">
    <property type="entry name" value="membrane protein fhac"/>
    <property type="match status" value="3"/>
</dbReference>
<dbReference type="Pfam" id="PF07244">
    <property type="entry name" value="POTRA"/>
    <property type="match status" value="3"/>
</dbReference>
<evidence type="ECO:0000256" key="8">
    <source>
        <dbReference type="NCBIfam" id="TIGR03303"/>
    </source>
</evidence>
<accession>A0A419VW03</accession>
<dbReference type="GO" id="GO:0009279">
    <property type="term" value="C:cell outer membrane"/>
    <property type="evidence" value="ECO:0007669"/>
    <property type="project" value="UniProtKB-UniRule"/>
</dbReference>
<dbReference type="GO" id="GO:0071709">
    <property type="term" value="P:membrane assembly"/>
    <property type="evidence" value="ECO:0007669"/>
    <property type="project" value="InterPro"/>
</dbReference>
<evidence type="ECO:0000256" key="1">
    <source>
        <dbReference type="ARBA" id="ARBA00004370"/>
    </source>
</evidence>
<dbReference type="EMBL" id="RAPN01000004">
    <property type="protein sequence ID" value="RKD86349.1"/>
    <property type="molecule type" value="Genomic_DNA"/>
</dbReference>
<evidence type="ECO:0000313" key="11">
    <source>
        <dbReference type="Proteomes" id="UP000283387"/>
    </source>
</evidence>
<feature type="domain" description="POTRA" evidence="9">
    <location>
        <begin position="200"/>
        <end position="274"/>
    </location>
</feature>
<dbReference type="PROSITE" id="PS51779">
    <property type="entry name" value="POTRA"/>
    <property type="match status" value="2"/>
</dbReference>
<keyword evidence="11" id="KW-1185">Reference proteome</keyword>
<dbReference type="InterPro" id="IPR010827">
    <property type="entry name" value="BamA/TamA_POTRA"/>
</dbReference>
<dbReference type="AlphaFoldDB" id="A0A419VW03"/>
<dbReference type="InterPro" id="IPR023707">
    <property type="entry name" value="OM_assembly_BamA"/>
</dbReference>
<comment type="subcellular location">
    <subcellularLocation>
        <location evidence="1">Membrane</location>
    </subcellularLocation>
</comment>
<keyword evidence="5" id="KW-0677">Repeat</keyword>
<protein>
    <recommendedName>
        <fullName evidence="8">Outer membrane protein assembly factor BamA</fullName>
    </recommendedName>
</protein>
<evidence type="ECO:0000256" key="6">
    <source>
        <dbReference type="ARBA" id="ARBA00023136"/>
    </source>
</evidence>
<dbReference type="PANTHER" id="PTHR12815:SF47">
    <property type="entry name" value="TRANSLOCATION AND ASSEMBLY MODULE SUBUNIT TAMA"/>
    <property type="match status" value="1"/>
</dbReference>
<evidence type="ECO:0000256" key="3">
    <source>
        <dbReference type="ARBA" id="ARBA00022692"/>
    </source>
</evidence>
<dbReference type="PANTHER" id="PTHR12815">
    <property type="entry name" value="SORTING AND ASSEMBLY MACHINERY SAMM50 PROTEIN FAMILY MEMBER"/>
    <property type="match status" value="1"/>
</dbReference>
<dbReference type="InterPro" id="IPR039910">
    <property type="entry name" value="D15-like"/>
</dbReference>
<name>A0A419VW03_9BACT</name>
<evidence type="ECO:0000256" key="4">
    <source>
        <dbReference type="ARBA" id="ARBA00022729"/>
    </source>
</evidence>
<gene>
    <name evidence="10" type="ORF">BC643_4040</name>
</gene>
<dbReference type="Pfam" id="PF01103">
    <property type="entry name" value="Omp85"/>
    <property type="match status" value="1"/>
</dbReference>
<keyword evidence="6" id="KW-0472">Membrane</keyword>
<dbReference type="Proteomes" id="UP000283387">
    <property type="component" value="Unassembled WGS sequence"/>
</dbReference>
<dbReference type="Gene3D" id="2.40.160.50">
    <property type="entry name" value="membrane protein fhac: a member of the omp85/tpsb transporter family"/>
    <property type="match status" value="1"/>
</dbReference>
<comment type="caution">
    <text evidence="10">The sequence shown here is derived from an EMBL/GenBank/DDBJ whole genome shotgun (WGS) entry which is preliminary data.</text>
</comment>
<keyword evidence="4" id="KW-0732">Signal</keyword>
<evidence type="ECO:0000313" key="10">
    <source>
        <dbReference type="EMBL" id="RKD86349.1"/>
    </source>
</evidence>
<keyword evidence="3" id="KW-0812">Transmembrane</keyword>
<sequence>MVLLFTLIAWTAVAQENYEIRKIKFEGNDTIPEETLLEGMILHPTNYFEKKFGQKEPSLYSSELIQTDIERLTKLYQRMGFLDAQVKMLEPEIDDKKEKVELTFKINEGEAFRIDSITYSIGGSGVDFNADSVLSLLREQLYLTKGKRFVDDELGSDVSTIKNEFKNYGYAYARADYKITPKPKERLADIEYIVQPGPKSYFGATSIDGNKHVSEKYIRKQLQYKEGDEYNSSLLDDTRKDMYKLQLFSILSFQPQTTKDQTPNIPVKIYVDEAPRFTSKFGVGYGTEDKIRAFTNLTYKGLWGGARRVNLQLKHSALTPYEINFSYIQPQLFSSDVSLTLNPFFSRIKEPGYDIRDMGLNVKFSQEFTDDLSGYVSYYFEKVKNYEIDSTYLTSGETDIPYNKSGILLSTLFDNSDPKFSPTKGLNISLAYKLNGYIFGGDFNYSRVWTDIRNYQDLDKLVLATRLMIGAIHSGDSDKFIPVEDRFYAGGSNSIRGWQRSELGPLRDDGTPRGGSSAIQASVELRIPLVWKLSVVSFMDFGNVWEQELHYRLNDLAWATGGGIRLETPIGPIRFDVGVPVWNEKRSAEFFLSVGQAF</sequence>
<evidence type="ECO:0000256" key="2">
    <source>
        <dbReference type="ARBA" id="ARBA00022452"/>
    </source>
</evidence>